<comment type="caution">
    <text evidence="3">The sequence shown here is derived from an EMBL/GenBank/DDBJ whole genome shotgun (WGS) entry which is preliminary data.</text>
</comment>
<reference evidence="3 4" key="1">
    <citation type="submission" date="2018-01" db="EMBL/GenBank/DDBJ databases">
        <title>Genome characterization of the sugarcane-associated fungus Trichoderma ghanense CCMA-1212 and their application in lignocelulose bioconversion.</title>
        <authorList>
            <person name="Steindorff A.S."/>
            <person name="Mendes T.D."/>
            <person name="Vilela E.S.D."/>
            <person name="Rodrigues D.S."/>
            <person name="Formighieri E.F."/>
            <person name="Melo I.S."/>
            <person name="Favaro L.C.L."/>
        </authorList>
    </citation>
    <scope>NUCLEOTIDE SEQUENCE [LARGE SCALE GENOMIC DNA]</scope>
    <source>
        <strain evidence="3 4">CCMA-1212</strain>
    </source>
</reference>
<feature type="compositionally biased region" description="Low complexity" evidence="1">
    <location>
        <begin position="70"/>
        <end position="84"/>
    </location>
</feature>
<accession>A0ABY2HI92</accession>
<dbReference type="EMBL" id="PPTA01000001">
    <property type="protein sequence ID" value="TFB07015.1"/>
    <property type="molecule type" value="Genomic_DNA"/>
</dbReference>
<feature type="region of interest" description="Disordered" evidence="1">
    <location>
        <begin position="69"/>
        <end position="161"/>
    </location>
</feature>
<protein>
    <submittedName>
        <fullName evidence="3">Uncharacterized protein</fullName>
    </submittedName>
</protein>
<keyword evidence="2" id="KW-1133">Transmembrane helix</keyword>
<proteinExistence type="predicted"/>
<gene>
    <name evidence="3" type="ORF">CCMA1212_000757</name>
</gene>
<feature type="compositionally biased region" description="Pro residues" evidence="1">
    <location>
        <begin position="100"/>
        <end position="113"/>
    </location>
</feature>
<keyword evidence="2" id="KW-0472">Membrane</keyword>
<feature type="region of interest" description="Disordered" evidence="1">
    <location>
        <begin position="333"/>
        <end position="393"/>
    </location>
</feature>
<evidence type="ECO:0000256" key="1">
    <source>
        <dbReference type="SAM" id="MobiDB-lite"/>
    </source>
</evidence>
<organism evidence="3 4">
    <name type="scientific">Trichoderma ghanense</name>
    <dbReference type="NCBI Taxonomy" id="65468"/>
    <lineage>
        <taxon>Eukaryota</taxon>
        <taxon>Fungi</taxon>
        <taxon>Dikarya</taxon>
        <taxon>Ascomycota</taxon>
        <taxon>Pezizomycotina</taxon>
        <taxon>Sordariomycetes</taxon>
        <taxon>Hypocreomycetidae</taxon>
        <taxon>Hypocreales</taxon>
        <taxon>Hypocreaceae</taxon>
        <taxon>Trichoderma</taxon>
    </lineage>
</organism>
<name>A0ABY2HI92_9HYPO</name>
<keyword evidence="2" id="KW-0812">Transmembrane</keyword>
<dbReference type="RefSeq" id="XP_073563216.1">
    <property type="nucleotide sequence ID" value="XM_073698214.1"/>
</dbReference>
<sequence>MTQRNHVIAINIIVLFVVLAAISFGIYKLVHGARRELTVTSASTDRPSTSNILNFTQDSLIIIIMTTPPSASSGSSSCKSKSTSNEVPPEYLITSTSSLPPLPTTAFPFPPQPQSSSMPTTKLLDPYDNIPPWTPPQQRSPSQTTNQAGPSSDQQSSSAHLLHEQRLSTSLNILRHTQRTLRQRHDEALTHRAHLSDLIVRSAWDLFSQSPLGFMRHEMDILTDSSSSSTTITAILSDKSPVGIGSSGGNLSTRQESDAWMKKLDKLRHLRDDEEEIRHRLGKITRQMETASAMMRVGLAEQRAALARSDALVRGDRYRFQRGFVQLPTMASSCRKADGRGNGNNAGTKTAAPAPRSSFFGWPVPATTSSKGKQAAVGLEDEDSSGLDSPRECQNECCRHFTS</sequence>
<evidence type="ECO:0000256" key="2">
    <source>
        <dbReference type="SAM" id="Phobius"/>
    </source>
</evidence>
<dbReference type="GeneID" id="300572664"/>
<evidence type="ECO:0000313" key="3">
    <source>
        <dbReference type="EMBL" id="TFB07015.1"/>
    </source>
</evidence>
<feature type="transmembrane region" description="Helical" evidence="2">
    <location>
        <begin position="6"/>
        <end position="27"/>
    </location>
</feature>
<feature type="compositionally biased region" description="Polar residues" evidence="1">
    <location>
        <begin position="136"/>
        <end position="159"/>
    </location>
</feature>
<evidence type="ECO:0000313" key="4">
    <source>
        <dbReference type="Proteomes" id="UP001642720"/>
    </source>
</evidence>
<dbReference type="Proteomes" id="UP001642720">
    <property type="component" value="Unassembled WGS sequence"/>
</dbReference>
<keyword evidence="4" id="KW-1185">Reference proteome</keyword>